<keyword evidence="2" id="KW-0732">Signal</keyword>
<proteinExistence type="predicted"/>
<protein>
    <submittedName>
        <fullName evidence="3">Uncharacterized protein</fullName>
    </submittedName>
</protein>
<feature type="region of interest" description="Disordered" evidence="1">
    <location>
        <begin position="31"/>
        <end position="109"/>
    </location>
</feature>
<feature type="signal peptide" evidence="2">
    <location>
        <begin position="1"/>
        <end position="20"/>
    </location>
</feature>
<comment type="caution">
    <text evidence="3">The sequence shown here is derived from an EMBL/GenBank/DDBJ whole genome shotgun (WGS) entry which is preliminary data.</text>
</comment>
<organism evidence="3 4">
    <name type="scientific">Candidatus Korobacter versatilis</name>
    <dbReference type="NCBI Taxonomy" id="658062"/>
    <lineage>
        <taxon>Bacteria</taxon>
        <taxon>Pseudomonadati</taxon>
        <taxon>Acidobacteriota</taxon>
        <taxon>Terriglobia</taxon>
        <taxon>Terriglobales</taxon>
        <taxon>Candidatus Korobacteraceae</taxon>
        <taxon>Candidatus Korobacter</taxon>
    </lineage>
</organism>
<evidence type="ECO:0000256" key="1">
    <source>
        <dbReference type="SAM" id="MobiDB-lite"/>
    </source>
</evidence>
<feature type="chain" id="PRO_5037273516" evidence="2">
    <location>
        <begin position="21"/>
        <end position="205"/>
    </location>
</feature>
<evidence type="ECO:0000313" key="3">
    <source>
        <dbReference type="EMBL" id="MBI2677348.1"/>
    </source>
</evidence>
<accession>A0A932A613</accession>
<dbReference type="EMBL" id="JACPNR010000004">
    <property type="protein sequence ID" value="MBI2677348.1"/>
    <property type="molecule type" value="Genomic_DNA"/>
</dbReference>
<evidence type="ECO:0000313" key="4">
    <source>
        <dbReference type="Proteomes" id="UP000779809"/>
    </source>
</evidence>
<dbReference type="Proteomes" id="UP000779809">
    <property type="component" value="Unassembled WGS sequence"/>
</dbReference>
<evidence type="ECO:0000256" key="2">
    <source>
        <dbReference type="SAM" id="SignalP"/>
    </source>
</evidence>
<name>A0A932A613_9BACT</name>
<gene>
    <name evidence="3" type="ORF">HYX28_01050</name>
</gene>
<reference evidence="3" key="1">
    <citation type="submission" date="2020-07" db="EMBL/GenBank/DDBJ databases">
        <title>Huge and variable diversity of episymbiotic CPR bacteria and DPANN archaea in groundwater ecosystems.</title>
        <authorList>
            <person name="He C.Y."/>
            <person name="Keren R."/>
            <person name="Whittaker M."/>
            <person name="Farag I.F."/>
            <person name="Doudna J."/>
            <person name="Cate J.H.D."/>
            <person name="Banfield J.F."/>
        </authorList>
    </citation>
    <scope>NUCLEOTIDE SEQUENCE</scope>
    <source>
        <strain evidence="3">NC_groundwater_580_Pr5_B-0.1um_64_19</strain>
    </source>
</reference>
<feature type="compositionally biased region" description="Basic and acidic residues" evidence="1">
    <location>
        <begin position="95"/>
        <end position="109"/>
    </location>
</feature>
<feature type="compositionally biased region" description="Low complexity" evidence="1">
    <location>
        <begin position="70"/>
        <end position="94"/>
    </location>
</feature>
<sequence>MKRLSIVISALLLAAPLVCAQDQGVSLGDAARAQQAKKSHPSPNAKVYDNENLPKGGNISTTTGDYAGVATAPASKNAASAAAAKAGDTAATGKAGDKGAKDPSAEEAAKAQADEYQQKVNDAKKAIADLQHEIDILQREQRLQAAAYYGDAAARLQNTAQWEADVKKQQETLKAKQDQLDAAKAALDQVRDDIRKAGLPSTIGE</sequence>
<dbReference type="AlphaFoldDB" id="A0A932A613"/>